<dbReference type="GO" id="GO:0099122">
    <property type="term" value="F:RNA polymerase II C-terminal domain binding"/>
    <property type="evidence" value="ECO:0007669"/>
    <property type="project" value="InterPro"/>
</dbReference>
<dbReference type="PANTHER" id="PTHR21727">
    <property type="entry name" value="PHOSPHORYLATED CTD INTERACTING FACTOR 1"/>
    <property type="match status" value="1"/>
</dbReference>
<dbReference type="InterPro" id="IPR022035">
    <property type="entry name" value="PCIF1_WW"/>
</dbReference>
<dbReference type="GO" id="GO:0016422">
    <property type="term" value="F:mRNA (2'-O-methyladenosine-N6-)-methyltransferase activity"/>
    <property type="evidence" value="ECO:0007669"/>
    <property type="project" value="InterPro"/>
</dbReference>
<name>A0A0N1II31_LEPSE</name>
<dbReference type="VEuPathDB" id="TriTrypDB:Lsey_0265_0060"/>
<dbReference type="OMA" id="PRKLWRH"/>
<dbReference type="AlphaFoldDB" id="A0A0N1II31"/>
<protein>
    <recommendedName>
        <fullName evidence="2">PCIF1 WW domain-containing protein</fullName>
    </recommendedName>
</protein>
<keyword evidence="4" id="KW-1185">Reference proteome</keyword>
<accession>A0A0N1II31</accession>
<evidence type="ECO:0000256" key="1">
    <source>
        <dbReference type="SAM" id="MobiDB-lite"/>
    </source>
</evidence>
<dbReference type="PANTHER" id="PTHR21727:SF1">
    <property type="entry name" value="PCIF1 WW DOMAIN-CONTAINING PROTEIN"/>
    <property type="match status" value="1"/>
</dbReference>
<proteinExistence type="predicted"/>
<feature type="region of interest" description="Disordered" evidence="1">
    <location>
        <begin position="561"/>
        <end position="581"/>
    </location>
</feature>
<dbReference type="InterPro" id="IPR039881">
    <property type="entry name" value="PCIF1-like"/>
</dbReference>
<sequence>MKRTNDGDAADGHHPALSFHREVLNIQQWTKIRRDFLHALETVAKGDAVVQWREPRKLWRHTQEALGKWILSQVARVHLSGVDHSAATAATHEATPQLTAELHEADIRFFPTAAQLRQAAVHSHRSSSEDLVTYDEQLIRDLSLKSNGTHSTAAVAALVKLVKDFNLPQRCVEAAEAVEEAMRDVTPSLALRPRIRRIEVSDPQRTVQQQRIVGPIAEVSVQWPRHWRREQCRDCPSVSLPWAAMEKLRRCYDFFSEEKERIQYDGAAEHPDKARQQRFELRAATVILRYEGALASGSLQLCADTRLKQHLHAAGYRVMDLCASPINAYMGLPQPGSFGNGGGGEAGSSSSPPQDVPNYFCSAFYDTDRYFGSMGSAVSVDPVHIYHAPHINPEAKPLLLTLDVPYDEDLCELLFQKLVKDMRWATAETSSATAQPPVVVDYVLVLPLWWSIPMKINKRFFAEATNTACTTSSAVSAADTQQFIRDRAAMLEEGYKVPYTWPTALAEAAGDARGSSASPSRDTWVCFDSVFIDNRYGYFCTATNRWLHGVTMTEVIGLAQPRHGADGDGGDSNVKNEKRAPSKLQRALDAFYGPAAAPS</sequence>
<feature type="domain" description="PCIF1 WW" evidence="2">
    <location>
        <begin position="269"/>
        <end position="384"/>
    </location>
</feature>
<gene>
    <name evidence="3" type="ORF">ABL78_6575</name>
</gene>
<evidence type="ECO:0000313" key="3">
    <source>
        <dbReference type="EMBL" id="KPI84368.1"/>
    </source>
</evidence>
<dbReference type="Pfam" id="PF12237">
    <property type="entry name" value="PCIF1_WW"/>
    <property type="match status" value="1"/>
</dbReference>
<reference evidence="3 4" key="1">
    <citation type="journal article" date="2015" name="PLoS Pathog.">
        <title>Leptomonas seymouri: Adaptations to the Dixenous Life Cycle Analyzed by Genome Sequencing, Transcriptome Profiling and Co-infection with Leishmania donovani.</title>
        <authorList>
            <person name="Kraeva N."/>
            <person name="Butenko A."/>
            <person name="Hlavacova J."/>
            <person name="Kostygov A."/>
            <person name="Myskova J."/>
            <person name="Grybchuk D."/>
            <person name="Lestinova T."/>
            <person name="Votypka J."/>
            <person name="Volf P."/>
            <person name="Opperdoes F."/>
            <person name="Flegontov P."/>
            <person name="Lukes J."/>
            <person name="Yurchenko V."/>
        </authorList>
    </citation>
    <scope>NUCLEOTIDE SEQUENCE [LARGE SCALE GENOMIC DNA]</scope>
    <source>
        <strain evidence="3 4">ATCC 30220</strain>
    </source>
</reference>
<organism evidence="3 4">
    <name type="scientific">Leptomonas seymouri</name>
    <dbReference type="NCBI Taxonomy" id="5684"/>
    <lineage>
        <taxon>Eukaryota</taxon>
        <taxon>Discoba</taxon>
        <taxon>Euglenozoa</taxon>
        <taxon>Kinetoplastea</taxon>
        <taxon>Metakinetoplastina</taxon>
        <taxon>Trypanosomatida</taxon>
        <taxon>Trypanosomatidae</taxon>
        <taxon>Leishmaniinae</taxon>
        <taxon>Leptomonas</taxon>
    </lineage>
</organism>
<dbReference type="EMBL" id="LJSK01000265">
    <property type="protein sequence ID" value="KPI84368.1"/>
    <property type="molecule type" value="Genomic_DNA"/>
</dbReference>
<comment type="caution">
    <text evidence="3">The sequence shown here is derived from an EMBL/GenBank/DDBJ whole genome shotgun (WGS) entry which is preliminary data.</text>
</comment>
<dbReference type="Proteomes" id="UP000038009">
    <property type="component" value="Unassembled WGS sequence"/>
</dbReference>
<evidence type="ECO:0000313" key="4">
    <source>
        <dbReference type="Proteomes" id="UP000038009"/>
    </source>
</evidence>
<evidence type="ECO:0000259" key="2">
    <source>
        <dbReference type="Pfam" id="PF12237"/>
    </source>
</evidence>
<dbReference type="OrthoDB" id="193787at2759"/>